<dbReference type="EMBL" id="CAJNNW010035235">
    <property type="protein sequence ID" value="CAE8726502.1"/>
    <property type="molecule type" value="Genomic_DNA"/>
</dbReference>
<evidence type="ECO:0000313" key="2">
    <source>
        <dbReference type="EMBL" id="CAE8726502.1"/>
    </source>
</evidence>
<feature type="coiled-coil region" evidence="1">
    <location>
        <begin position="70"/>
        <end position="126"/>
    </location>
</feature>
<organism evidence="2 3">
    <name type="scientific">Polarella glacialis</name>
    <name type="common">Dinoflagellate</name>
    <dbReference type="NCBI Taxonomy" id="89957"/>
    <lineage>
        <taxon>Eukaryota</taxon>
        <taxon>Sar</taxon>
        <taxon>Alveolata</taxon>
        <taxon>Dinophyceae</taxon>
        <taxon>Suessiales</taxon>
        <taxon>Suessiaceae</taxon>
        <taxon>Polarella</taxon>
    </lineage>
</organism>
<name>A0A813LCA2_POLGL</name>
<sequence length="146" mass="15876">DGAVFVLSVSGIVAGEEAMSMALAANGGDSENARTPEAEAVLATRAEIQRLQSLCQALLAEHGLLRTRIVAEASKLEEECTAKVAEARQKEHEGDAVLRRRCGVEIQELIRRITALEQALWHAKERESQRIMKSMESSHGEATAIL</sequence>
<protein>
    <submittedName>
        <fullName evidence="2">Uncharacterized protein</fullName>
    </submittedName>
</protein>
<evidence type="ECO:0000313" key="3">
    <source>
        <dbReference type="Proteomes" id="UP000626109"/>
    </source>
</evidence>
<comment type="caution">
    <text evidence="2">The sequence shown here is derived from an EMBL/GenBank/DDBJ whole genome shotgun (WGS) entry which is preliminary data.</text>
</comment>
<evidence type="ECO:0000256" key="1">
    <source>
        <dbReference type="SAM" id="Coils"/>
    </source>
</evidence>
<gene>
    <name evidence="2" type="ORF">PGLA2088_LOCUS44502</name>
</gene>
<keyword evidence="1" id="KW-0175">Coiled coil</keyword>
<dbReference type="AlphaFoldDB" id="A0A813LCA2"/>
<reference evidence="2" key="1">
    <citation type="submission" date="2021-02" db="EMBL/GenBank/DDBJ databases">
        <authorList>
            <person name="Dougan E. K."/>
            <person name="Rhodes N."/>
            <person name="Thang M."/>
            <person name="Chan C."/>
        </authorList>
    </citation>
    <scope>NUCLEOTIDE SEQUENCE</scope>
</reference>
<dbReference type="Proteomes" id="UP000626109">
    <property type="component" value="Unassembled WGS sequence"/>
</dbReference>
<proteinExistence type="predicted"/>
<accession>A0A813LCA2</accession>
<feature type="non-terminal residue" evidence="2">
    <location>
        <position position="1"/>
    </location>
</feature>